<dbReference type="Proteomes" id="UP001165101">
    <property type="component" value="Unassembled WGS sequence"/>
</dbReference>
<protein>
    <submittedName>
        <fullName evidence="1">Unnamed protein product</fullName>
    </submittedName>
</protein>
<keyword evidence="2" id="KW-1185">Reference proteome</keyword>
<accession>A0ACB5TVY7</accession>
<gene>
    <name evidence="1" type="ORF">Cboi01_000429500</name>
</gene>
<proteinExistence type="predicted"/>
<sequence>MWLHYSADSKDCASISETIGKHPDASRSVLQGGPFLFWDCLRFSGTLSSWLHCGLPPAALAARRTAENAGEAAAEAAAENAGEAAAEAAAENAGEAAAEAAAENAEEAAAEAAAALRRSCARVLSGFPADVFRRTAAFCLHLSEQTNQETVKTEKVKFRLTETL</sequence>
<organism evidence="1 2">
    <name type="scientific">Candida boidinii</name>
    <name type="common">Yeast</name>
    <dbReference type="NCBI Taxonomy" id="5477"/>
    <lineage>
        <taxon>Eukaryota</taxon>
        <taxon>Fungi</taxon>
        <taxon>Dikarya</taxon>
        <taxon>Ascomycota</taxon>
        <taxon>Saccharomycotina</taxon>
        <taxon>Pichiomycetes</taxon>
        <taxon>Pichiales</taxon>
        <taxon>Pichiaceae</taxon>
        <taxon>Ogataea</taxon>
        <taxon>Ogataea/Candida clade</taxon>
    </lineage>
</organism>
<comment type="caution">
    <text evidence="1">The sequence shown here is derived from an EMBL/GenBank/DDBJ whole genome shotgun (WGS) entry which is preliminary data.</text>
</comment>
<evidence type="ECO:0000313" key="2">
    <source>
        <dbReference type="Proteomes" id="UP001165101"/>
    </source>
</evidence>
<evidence type="ECO:0000313" key="1">
    <source>
        <dbReference type="EMBL" id="GME96519.1"/>
    </source>
</evidence>
<reference evidence="1" key="1">
    <citation type="submission" date="2023-04" db="EMBL/GenBank/DDBJ databases">
        <title>Candida boidinii NBRC 1967.</title>
        <authorList>
            <person name="Ichikawa N."/>
            <person name="Sato H."/>
            <person name="Tonouchi N."/>
        </authorList>
    </citation>
    <scope>NUCLEOTIDE SEQUENCE</scope>
    <source>
        <strain evidence="1">NBRC 1967</strain>
    </source>
</reference>
<name>A0ACB5TVY7_CANBO</name>
<dbReference type="EMBL" id="BSXV01002709">
    <property type="protein sequence ID" value="GME96519.1"/>
    <property type="molecule type" value="Genomic_DNA"/>
</dbReference>